<feature type="domain" description="N-acetyltransferase" evidence="3">
    <location>
        <begin position="3"/>
        <end position="172"/>
    </location>
</feature>
<name>A0ABX1Z9E6_9BACL</name>
<keyword evidence="2" id="KW-0012">Acyltransferase</keyword>
<dbReference type="RefSeq" id="WP_171692628.1">
    <property type="nucleotide sequence ID" value="NZ_WHOC01000156.1"/>
</dbReference>
<dbReference type="InterPro" id="IPR016181">
    <property type="entry name" value="Acyl_CoA_acyltransferase"/>
</dbReference>
<evidence type="ECO:0000259" key="3">
    <source>
        <dbReference type="PROSITE" id="PS51186"/>
    </source>
</evidence>
<accession>A0ABX1Z9E6</accession>
<keyword evidence="5" id="KW-1185">Reference proteome</keyword>
<proteinExistence type="predicted"/>
<dbReference type="Proteomes" id="UP000658690">
    <property type="component" value="Unassembled WGS sequence"/>
</dbReference>
<evidence type="ECO:0000256" key="1">
    <source>
        <dbReference type="ARBA" id="ARBA00022679"/>
    </source>
</evidence>
<reference evidence="4 5" key="1">
    <citation type="submission" date="2019-10" db="EMBL/GenBank/DDBJ databases">
        <title>Description of Paenibacillus choica sp. nov.</title>
        <authorList>
            <person name="Carlier A."/>
            <person name="Qi S."/>
        </authorList>
    </citation>
    <scope>NUCLEOTIDE SEQUENCE [LARGE SCALE GENOMIC DNA]</scope>
    <source>
        <strain evidence="4 5">LMG 31460</strain>
    </source>
</reference>
<dbReference type="InterPro" id="IPR000182">
    <property type="entry name" value="GNAT_dom"/>
</dbReference>
<dbReference type="SUPFAM" id="SSF55729">
    <property type="entry name" value="Acyl-CoA N-acyltransferases (Nat)"/>
    <property type="match status" value="1"/>
</dbReference>
<dbReference type="EMBL" id="WHOC01000156">
    <property type="protein sequence ID" value="NOU89742.1"/>
    <property type="molecule type" value="Genomic_DNA"/>
</dbReference>
<gene>
    <name evidence="4" type="ORF">GC102_28915</name>
</gene>
<evidence type="ECO:0000313" key="5">
    <source>
        <dbReference type="Proteomes" id="UP000658690"/>
    </source>
</evidence>
<dbReference type="Pfam" id="PF00583">
    <property type="entry name" value="Acetyltransf_1"/>
    <property type="match status" value="1"/>
</dbReference>
<dbReference type="CDD" id="cd04301">
    <property type="entry name" value="NAT_SF"/>
    <property type="match status" value="1"/>
</dbReference>
<evidence type="ECO:0000256" key="2">
    <source>
        <dbReference type="ARBA" id="ARBA00023315"/>
    </source>
</evidence>
<keyword evidence="1" id="KW-0808">Transferase</keyword>
<protein>
    <submittedName>
        <fullName evidence="4">GNAT family N-acetyltransferase</fullName>
    </submittedName>
</protein>
<sequence length="172" mass="20201">MTVNLKKCTLEDSRTLQEISCETFNETFKHQNSPENINAYLERAFSLKQIEKELSNIFSQFFFVYLNNEVAGYLKVNTNDAQSEKMDDKSLEIERIYIKSKFQKQGLGKYLLNKAMEIAKGRNKKEIWLGVWEKNENAIAFYNKMGFVQTGVHSFYLGDEEQRDFIMTKTLM</sequence>
<dbReference type="Gene3D" id="3.40.630.30">
    <property type="match status" value="1"/>
</dbReference>
<comment type="caution">
    <text evidence="4">The sequence shown here is derived from an EMBL/GenBank/DDBJ whole genome shotgun (WGS) entry which is preliminary data.</text>
</comment>
<dbReference type="PANTHER" id="PTHR43420:SF47">
    <property type="entry name" value="N-ACETYLTRANSFERASE DOMAIN-CONTAINING PROTEIN"/>
    <property type="match status" value="1"/>
</dbReference>
<dbReference type="PROSITE" id="PS51186">
    <property type="entry name" value="GNAT"/>
    <property type="match status" value="1"/>
</dbReference>
<dbReference type="InterPro" id="IPR050680">
    <property type="entry name" value="YpeA/RimI_acetyltransf"/>
</dbReference>
<evidence type="ECO:0000313" key="4">
    <source>
        <dbReference type="EMBL" id="NOU89742.1"/>
    </source>
</evidence>
<organism evidence="4 5">
    <name type="scientific">Paenibacillus germinis</name>
    <dbReference type="NCBI Taxonomy" id="2654979"/>
    <lineage>
        <taxon>Bacteria</taxon>
        <taxon>Bacillati</taxon>
        <taxon>Bacillota</taxon>
        <taxon>Bacilli</taxon>
        <taxon>Bacillales</taxon>
        <taxon>Paenibacillaceae</taxon>
        <taxon>Paenibacillus</taxon>
    </lineage>
</organism>
<dbReference type="PANTHER" id="PTHR43420">
    <property type="entry name" value="ACETYLTRANSFERASE"/>
    <property type="match status" value="1"/>
</dbReference>